<evidence type="ECO:0000313" key="8">
    <source>
        <dbReference type="Proteomes" id="UP000242497"/>
    </source>
</evidence>
<protein>
    <submittedName>
        <fullName evidence="7">Cation:H+ antiporter</fullName>
    </submittedName>
</protein>
<reference evidence="8" key="1">
    <citation type="submission" date="2016-11" db="EMBL/GenBank/DDBJ databases">
        <authorList>
            <person name="Varghese N."/>
            <person name="Submissions S."/>
        </authorList>
    </citation>
    <scope>NUCLEOTIDE SEQUENCE [LARGE SCALE GENOMIC DNA]</scope>
    <source>
        <strain evidence="8">DSM 15518</strain>
    </source>
</reference>
<keyword evidence="8" id="KW-1185">Reference proteome</keyword>
<evidence type="ECO:0000313" key="7">
    <source>
        <dbReference type="EMBL" id="SHJ94273.1"/>
    </source>
</evidence>
<organism evidence="7 8">
    <name type="scientific">Tepidibacter formicigenes DSM 15518</name>
    <dbReference type="NCBI Taxonomy" id="1123349"/>
    <lineage>
        <taxon>Bacteria</taxon>
        <taxon>Bacillati</taxon>
        <taxon>Bacillota</taxon>
        <taxon>Clostridia</taxon>
        <taxon>Peptostreptococcales</taxon>
        <taxon>Peptostreptococcaceae</taxon>
        <taxon>Tepidibacter</taxon>
    </lineage>
</organism>
<dbReference type="GO" id="GO:0005262">
    <property type="term" value="F:calcium channel activity"/>
    <property type="evidence" value="ECO:0007669"/>
    <property type="project" value="TreeGrafter"/>
</dbReference>
<dbReference type="InterPro" id="IPR004837">
    <property type="entry name" value="NaCa_Exmemb"/>
</dbReference>
<feature type="transmembrane region" description="Helical" evidence="5">
    <location>
        <begin position="267"/>
        <end position="286"/>
    </location>
</feature>
<keyword evidence="2 5" id="KW-0812">Transmembrane</keyword>
<dbReference type="PANTHER" id="PTHR10846:SF8">
    <property type="entry name" value="INNER MEMBRANE PROTEIN YRBG"/>
    <property type="match status" value="1"/>
</dbReference>
<dbReference type="GO" id="GO:0008273">
    <property type="term" value="F:calcium, potassium:sodium antiporter activity"/>
    <property type="evidence" value="ECO:0007669"/>
    <property type="project" value="TreeGrafter"/>
</dbReference>
<name>A0A1M6NF72_9FIRM</name>
<evidence type="ECO:0000256" key="5">
    <source>
        <dbReference type="SAM" id="Phobius"/>
    </source>
</evidence>
<feature type="transmembrane region" description="Helical" evidence="5">
    <location>
        <begin position="66"/>
        <end position="85"/>
    </location>
</feature>
<keyword evidence="4 5" id="KW-0472">Membrane</keyword>
<accession>A0A1M6NF72</accession>
<evidence type="ECO:0000256" key="3">
    <source>
        <dbReference type="ARBA" id="ARBA00022989"/>
    </source>
</evidence>
<evidence type="ECO:0000259" key="6">
    <source>
        <dbReference type="Pfam" id="PF01699"/>
    </source>
</evidence>
<dbReference type="Proteomes" id="UP000242497">
    <property type="component" value="Unassembled WGS sequence"/>
</dbReference>
<dbReference type="GO" id="GO:0005886">
    <property type="term" value="C:plasma membrane"/>
    <property type="evidence" value="ECO:0007669"/>
    <property type="project" value="TreeGrafter"/>
</dbReference>
<dbReference type="STRING" id="1123349.SAMN02744037_01251"/>
<proteinExistence type="predicted"/>
<comment type="subcellular location">
    <subcellularLocation>
        <location evidence="1">Membrane</location>
        <topology evidence="1">Multi-pass membrane protein</topology>
    </subcellularLocation>
</comment>
<feature type="domain" description="Sodium/calcium exchanger membrane region" evidence="6">
    <location>
        <begin position="3"/>
        <end position="149"/>
    </location>
</feature>
<evidence type="ECO:0000256" key="1">
    <source>
        <dbReference type="ARBA" id="ARBA00004141"/>
    </source>
</evidence>
<feature type="domain" description="Sodium/calcium exchanger membrane region" evidence="6">
    <location>
        <begin position="172"/>
        <end position="313"/>
    </location>
</feature>
<feature type="transmembrane region" description="Helical" evidence="5">
    <location>
        <begin position="236"/>
        <end position="255"/>
    </location>
</feature>
<dbReference type="NCBIfam" id="TIGR00367">
    <property type="entry name" value="calcium/sodium antiporter"/>
    <property type="match status" value="1"/>
</dbReference>
<feature type="transmembrane region" description="Helical" evidence="5">
    <location>
        <begin position="207"/>
        <end position="230"/>
    </location>
</feature>
<feature type="transmembrane region" description="Helical" evidence="5">
    <location>
        <begin position="292"/>
        <end position="313"/>
    </location>
</feature>
<sequence length="315" mass="34096">MDYLVLIAGFIFLIKGADFFVDGSSSIAKKFRVPPILIGLTIVAFGTSAPEAAVSINAALKGSNEIALGNVIGSNLFNFLLVIGISSVINPMKVQKGTILKEFPFTILTSLVLFILCADIPLQGASVDILSRADGLILLSLFLIFLYYLVEMAILSKEDYKEEVKDISLGKSIIISIVGIIGIMFGSEWVVNASSSIAIRFGMSQNLVGLTIVAVGTSLPELVTSIVAAFKNESDIAMGNVIGSNMFNLLFVLGISSVIRPIPINSIIFVDMIYLLIVTIITYLFAITKRTVYRGEGMFLSLSYVVYMAFIIMRN</sequence>
<dbReference type="Pfam" id="PF01699">
    <property type="entry name" value="Na_Ca_ex"/>
    <property type="match status" value="2"/>
</dbReference>
<feature type="transmembrane region" description="Helical" evidence="5">
    <location>
        <begin position="105"/>
        <end position="124"/>
    </location>
</feature>
<dbReference type="OrthoDB" id="9794225at2"/>
<keyword evidence="3 5" id="KW-1133">Transmembrane helix</keyword>
<dbReference type="AlphaFoldDB" id="A0A1M6NF72"/>
<dbReference type="EMBL" id="FRAE01000022">
    <property type="protein sequence ID" value="SHJ94273.1"/>
    <property type="molecule type" value="Genomic_DNA"/>
</dbReference>
<dbReference type="Gene3D" id="1.20.1420.30">
    <property type="entry name" value="NCX, central ion-binding region"/>
    <property type="match status" value="1"/>
</dbReference>
<evidence type="ECO:0000256" key="4">
    <source>
        <dbReference type="ARBA" id="ARBA00023136"/>
    </source>
</evidence>
<feature type="transmembrane region" description="Helical" evidence="5">
    <location>
        <begin position="167"/>
        <end position="186"/>
    </location>
</feature>
<dbReference type="InterPro" id="IPR044880">
    <property type="entry name" value="NCX_ion-bd_dom_sf"/>
</dbReference>
<dbReference type="InterPro" id="IPR004481">
    <property type="entry name" value="K/Na/Ca-exchanger"/>
</dbReference>
<feature type="transmembrane region" description="Helical" evidence="5">
    <location>
        <begin position="35"/>
        <end position="54"/>
    </location>
</feature>
<dbReference type="GO" id="GO:0006874">
    <property type="term" value="P:intracellular calcium ion homeostasis"/>
    <property type="evidence" value="ECO:0007669"/>
    <property type="project" value="TreeGrafter"/>
</dbReference>
<feature type="transmembrane region" description="Helical" evidence="5">
    <location>
        <begin position="136"/>
        <end position="155"/>
    </location>
</feature>
<dbReference type="PANTHER" id="PTHR10846">
    <property type="entry name" value="SODIUM/POTASSIUM/CALCIUM EXCHANGER"/>
    <property type="match status" value="1"/>
</dbReference>
<evidence type="ECO:0000256" key="2">
    <source>
        <dbReference type="ARBA" id="ARBA00022692"/>
    </source>
</evidence>
<gene>
    <name evidence="7" type="ORF">SAMN02744037_01251</name>
</gene>